<dbReference type="GO" id="GO:0006427">
    <property type="term" value="P:histidyl-tRNA aminoacylation"/>
    <property type="evidence" value="ECO:0007669"/>
    <property type="project" value="UniProtKB-UniRule"/>
</dbReference>
<evidence type="ECO:0000256" key="8">
    <source>
        <dbReference type="PIRSR" id="PIRSR001549-1"/>
    </source>
</evidence>
<dbReference type="InterPro" id="IPR015807">
    <property type="entry name" value="His-tRNA-ligase"/>
</dbReference>
<dbReference type="InterPro" id="IPR006195">
    <property type="entry name" value="aa-tRNA-synth_II"/>
</dbReference>
<evidence type="ECO:0000256" key="6">
    <source>
        <dbReference type="ARBA" id="ARBA00047639"/>
    </source>
</evidence>
<feature type="binding site" evidence="8">
    <location>
        <position position="165"/>
    </location>
    <ligand>
        <name>L-histidine</name>
        <dbReference type="ChEBI" id="CHEBI:57595"/>
    </ligand>
</feature>
<evidence type="ECO:0000313" key="10">
    <source>
        <dbReference type="EMBL" id="QNO16019.1"/>
    </source>
</evidence>
<keyword evidence="5" id="KW-0648">Protein biosynthesis</keyword>
<name>A0A7G9WBF7_ALKCA</name>
<dbReference type="Pfam" id="PF13393">
    <property type="entry name" value="tRNA-synt_His"/>
    <property type="match status" value="1"/>
</dbReference>
<dbReference type="AlphaFoldDB" id="A0A7G9WBF7"/>
<evidence type="ECO:0000259" key="9">
    <source>
        <dbReference type="PROSITE" id="PS50862"/>
    </source>
</evidence>
<feature type="binding site" evidence="8">
    <location>
        <position position="300"/>
    </location>
    <ligand>
        <name>L-histidine</name>
        <dbReference type="ChEBI" id="CHEBI:57595"/>
    </ligand>
</feature>
<feature type="binding site" evidence="8">
    <location>
        <position position="151"/>
    </location>
    <ligand>
        <name>L-histidine</name>
        <dbReference type="ChEBI" id="CHEBI:57595"/>
    </ligand>
</feature>
<dbReference type="KEGG" id="acae:HYG86_15205"/>
<sequence length="428" mass="48086">MEKSDWIFPSFIEIINMNYIEKGIGFMKFSSLPPKGTFDAVPKEMELRNYVTEVISNTYKARGFMQIETPMIENLDLITNSDGGENLRLIFKILKRGEKLSIPEGTEVDENTLCDLALRFDLTLPLSRFYAKNRNDLPSPFKAFQMGYAFRAERPQKGRFRQFIQSDVDIIGDNSIFAEISVLKTVSKALNELGFGNSTIKINDRRLLREVIEQAGLGELFETVCITLDKLDKVGEEGVKKELLEKDIAQGKVEELLASLISLKEEGLSKSSSPYAIELAQIMEAVGRNFKIEFDPSLVRGMGYYTGPIYEIVSDEFKSSIGGGGRYDNLMTKFQKEPIPAVGFSIGFERIVQILNDRGFEIPNKGKNIALLVKDIGKFTEAETLAEQLIKKGNVASIFSIEGVNPNKIGKKINSFEKQGFDEVQVIE</sequence>
<dbReference type="GO" id="GO:0004821">
    <property type="term" value="F:histidine-tRNA ligase activity"/>
    <property type="evidence" value="ECO:0007669"/>
    <property type="project" value="UniProtKB-UniRule"/>
</dbReference>
<dbReference type="InterPro" id="IPR045864">
    <property type="entry name" value="aa-tRNA-synth_II/BPL/LPL"/>
</dbReference>
<dbReference type="GO" id="GO:0005737">
    <property type="term" value="C:cytoplasm"/>
    <property type="evidence" value="ECO:0007669"/>
    <property type="project" value="UniProtKB-UniRule"/>
</dbReference>
<keyword evidence="11" id="KW-1185">Reference proteome</keyword>
<dbReference type="NCBIfam" id="TIGR00442">
    <property type="entry name" value="hisS"/>
    <property type="match status" value="1"/>
</dbReference>
<dbReference type="Proteomes" id="UP000516160">
    <property type="component" value="Chromosome"/>
</dbReference>
<keyword evidence="10" id="KW-0436">Ligase</keyword>
<dbReference type="PIRSF" id="PIRSF001549">
    <property type="entry name" value="His-tRNA_synth"/>
    <property type="match status" value="1"/>
</dbReference>
<dbReference type="PROSITE" id="PS50862">
    <property type="entry name" value="AA_TRNA_LIGASE_II"/>
    <property type="match status" value="1"/>
</dbReference>
<protein>
    <recommendedName>
        <fullName evidence="2 7">Histidine--tRNA ligase</fullName>
        <ecNumber evidence="2 7">6.1.1.21</ecNumber>
    </recommendedName>
</protein>
<feature type="binding site" evidence="8">
    <location>
        <begin position="121"/>
        <end position="123"/>
    </location>
    <ligand>
        <name>L-histidine</name>
        <dbReference type="ChEBI" id="CHEBI:57595"/>
    </ligand>
</feature>
<dbReference type="InterPro" id="IPR004516">
    <property type="entry name" value="HisRS/HisZ"/>
</dbReference>
<dbReference type="EMBL" id="CP058559">
    <property type="protein sequence ID" value="QNO16019.1"/>
    <property type="molecule type" value="Genomic_DNA"/>
</dbReference>
<dbReference type="InterPro" id="IPR041715">
    <property type="entry name" value="HisRS-like_core"/>
</dbReference>
<dbReference type="GO" id="GO:0140096">
    <property type="term" value="F:catalytic activity, acting on a protein"/>
    <property type="evidence" value="ECO:0007669"/>
    <property type="project" value="UniProtKB-ARBA"/>
</dbReference>
<dbReference type="RefSeq" id="WP_213166417.1">
    <property type="nucleotide sequence ID" value="NZ_CP058559.1"/>
</dbReference>
<dbReference type="PANTHER" id="PTHR11476:SF7">
    <property type="entry name" value="HISTIDINE--TRNA LIGASE"/>
    <property type="match status" value="1"/>
</dbReference>
<accession>A0A7G9WBF7</accession>
<keyword evidence="4" id="KW-0067">ATP-binding</keyword>
<evidence type="ECO:0000256" key="7">
    <source>
        <dbReference type="NCBIfam" id="TIGR00442"/>
    </source>
</evidence>
<keyword evidence="3" id="KW-0547">Nucleotide-binding</keyword>
<comment type="similarity">
    <text evidence="1">Belongs to the class-II aminoacyl-tRNA synthetase family.</text>
</comment>
<dbReference type="Gene3D" id="3.30.930.10">
    <property type="entry name" value="Bira Bifunctional Protein, Domain 2"/>
    <property type="match status" value="1"/>
</dbReference>
<evidence type="ECO:0000313" key="11">
    <source>
        <dbReference type="Proteomes" id="UP000516160"/>
    </source>
</evidence>
<dbReference type="GO" id="GO:0005524">
    <property type="term" value="F:ATP binding"/>
    <property type="evidence" value="ECO:0007669"/>
    <property type="project" value="UniProtKB-KW"/>
</dbReference>
<evidence type="ECO:0000256" key="4">
    <source>
        <dbReference type="ARBA" id="ARBA00022840"/>
    </source>
</evidence>
<dbReference type="CDD" id="cd00773">
    <property type="entry name" value="HisRS-like_core"/>
    <property type="match status" value="1"/>
</dbReference>
<evidence type="ECO:0000256" key="3">
    <source>
        <dbReference type="ARBA" id="ARBA00022741"/>
    </source>
</evidence>
<evidence type="ECO:0000256" key="1">
    <source>
        <dbReference type="ARBA" id="ARBA00008226"/>
    </source>
</evidence>
<feature type="binding site" evidence="8">
    <location>
        <position position="169"/>
    </location>
    <ligand>
        <name>L-histidine</name>
        <dbReference type="ChEBI" id="CHEBI:57595"/>
    </ligand>
</feature>
<evidence type="ECO:0000256" key="2">
    <source>
        <dbReference type="ARBA" id="ARBA00012815"/>
    </source>
</evidence>
<evidence type="ECO:0000256" key="5">
    <source>
        <dbReference type="ARBA" id="ARBA00022917"/>
    </source>
</evidence>
<feature type="binding site" evidence="8">
    <location>
        <begin position="304"/>
        <end position="305"/>
    </location>
    <ligand>
        <name>L-histidine</name>
        <dbReference type="ChEBI" id="CHEBI:57595"/>
    </ligand>
</feature>
<dbReference type="EC" id="6.1.1.21" evidence="2 7"/>
<reference evidence="10 11" key="1">
    <citation type="submission" date="2020-07" db="EMBL/GenBank/DDBJ databases">
        <title>Alkalicella. sp. LB2 genome.</title>
        <authorList>
            <person name="Postec A."/>
            <person name="Quemeneur M."/>
        </authorList>
    </citation>
    <scope>NUCLEOTIDE SEQUENCE [LARGE SCALE GENOMIC DNA]</scope>
    <source>
        <strain evidence="10 11">LB2</strain>
    </source>
</reference>
<dbReference type="GO" id="GO:0016740">
    <property type="term" value="F:transferase activity"/>
    <property type="evidence" value="ECO:0007669"/>
    <property type="project" value="UniProtKB-ARBA"/>
</dbReference>
<gene>
    <name evidence="10" type="primary">hisS</name>
    <name evidence="10" type="ORF">HYG86_15205</name>
</gene>
<dbReference type="PANTHER" id="PTHR11476">
    <property type="entry name" value="HISTIDYL-TRNA SYNTHETASE"/>
    <property type="match status" value="1"/>
</dbReference>
<organism evidence="10 11">
    <name type="scientific">Alkalicella caledoniensis</name>
    <dbReference type="NCBI Taxonomy" id="2731377"/>
    <lineage>
        <taxon>Bacteria</taxon>
        <taxon>Bacillati</taxon>
        <taxon>Bacillota</taxon>
        <taxon>Clostridia</taxon>
        <taxon>Eubacteriales</taxon>
        <taxon>Proteinivoracaceae</taxon>
        <taxon>Alkalicella</taxon>
    </lineage>
</organism>
<comment type="catalytic activity">
    <reaction evidence="6">
        <text>tRNA(His) + L-histidine + ATP = L-histidyl-tRNA(His) + AMP + diphosphate + H(+)</text>
        <dbReference type="Rhea" id="RHEA:17313"/>
        <dbReference type="Rhea" id="RHEA-COMP:9665"/>
        <dbReference type="Rhea" id="RHEA-COMP:9689"/>
        <dbReference type="ChEBI" id="CHEBI:15378"/>
        <dbReference type="ChEBI" id="CHEBI:30616"/>
        <dbReference type="ChEBI" id="CHEBI:33019"/>
        <dbReference type="ChEBI" id="CHEBI:57595"/>
        <dbReference type="ChEBI" id="CHEBI:78442"/>
        <dbReference type="ChEBI" id="CHEBI:78527"/>
        <dbReference type="ChEBI" id="CHEBI:456215"/>
        <dbReference type="EC" id="6.1.1.21"/>
    </reaction>
</comment>
<dbReference type="SUPFAM" id="SSF55681">
    <property type="entry name" value="Class II aaRS and biotin synthetases"/>
    <property type="match status" value="1"/>
</dbReference>
<proteinExistence type="inferred from homology"/>
<feature type="domain" description="Aminoacyl-transfer RNA synthetases class-II family profile" evidence="9">
    <location>
        <begin position="36"/>
        <end position="363"/>
    </location>
</feature>